<dbReference type="CDD" id="cd14346">
    <property type="entry name" value="UBA_Ubx5_like"/>
    <property type="match status" value="1"/>
</dbReference>
<feature type="region of interest" description="Disordered" evidence="1">
    <location>
        <begin position="382"/>
        <end position="401"/>
    </location>
</feature>
<feature type="region of interest" description="Disordered" evidence="1">
    <location>
        <begin position="160"/>
        <end position="180"/>
    </location>
</feature>
<dbReference type="GO" id="GO:0043130">
    <property type="term" value="F:ubiquitin binding"/>
    <property type="evidence" value="ECO:0007669"/>
    <property type="project" value="TreeGrafter"/>
</dbReference>
<dbReference type="PROSITE" id="PS50033">
    <property type="entry name" value="UBX"/>
    <property type="match status" value="1"/>
</dbReference>
<dbReference type="Proteomes" id="UP000694255">
    <property type="component" value="Unassembled WGS sequence"/>
</dbReference>
<feature type="domain" description="UBX" evidence="2">
    <location>
        <begin position="421"/>
        <end position="507"/>
    </location>
</feature>
<protein>
    <submittedName>
        <fullName evidence="3">Ubx2</fullName>
    </submittedName>
</protein>
<dbReference type="PANTHER" id="PTHR23322:SF6">
    <property type="entry name" value="UBX DOMAIN-CONTAINING PROTEIN 7"/>
    <property type="match status" value="1"/>
</dbReference>
<dbReference type="GO" id="GO:0005634">
    <property type="term" value="C:nucleus"/>
    <property type="evidence" value="ECO:0007669"/>
    <property type="project" value="TreeGrafter"/>
</dbReference>
<dbReference type="Pfam" id="PF14555">
    <property type="entry name" value="UBA_4"/>
    <property type="match status" value="1"/>
</dbReference>
<reference evidence="3 4" key="1">
    <citation type="journal article" date="2021" name="DNA Res.">
        <title>Genome analysis of Candida subhashii reveals its hybrid nature and dual mitochondrial genome conformations.</title>
        <authorList>
            <person name="Mixao V."/>
            <person name="Hegedusova E."/>
            <person name="Saus E."/>
            <person name="Pryszcz L.P."/>
            <person name="Cillingova A."/>
            <person name="Nosek J."/>
            <person name="Gabaldon T."/>
        </authorList>
    </citation>
    <scope>NUCLEOTIDE SEQUENCE [LARGE SCALE GENOMIC DNA]</scope>
    <source>
        <strain evidence="3 4">CBS 10753</strain>
    </source>
</reference>
<dbReference type="InterPro" id="IPR050730">
    <property type="entry name" value="UBX_domain-protein"/>
</dbReference>
<comment type="caution">
    <text evidence="3">The sequence shown here is derived from an EMBL/GenBank/DDBJ whole genome shotgun (WGS) entry which is preliminary data.</text>
</comment>
<sequence>MDEQIPTFLAVTGIEDESIAKQFLELTNGDLEYAVTLFMESGQSATTKPTTTSSGGGLSNTAEDDEELARKLQQEAYATNTEDDVREADTNIHRHEMLIDPSAGFFHPGQFQNRPVDVFGSRRQGVFHQRQTFGSDEDDEFLGHDEEEDVAHGHYYDANDANEDDDDMNISDDDNTVPILPRNRRSRIHQTRESELTSTQRRLANLFRPPFDLMTMTNLDQAKQLAKTSNKWILINIQDSGEFQCQVMNRDFWSNERIKSIVKDNFIFLQYQSDSNNGETYVNFYHADQFPHLAILDPLTGERMKKWQDGQVPIVNDWIKDVQDFLDQFSLSPDSTNPLVSHEPRIDPDSLSEEQQIELALRRSMQGKQGASADDAIVLDESDENEDDAPEVPSSPEPEAIAAAPQDPFDAIKPVNHEEPTSQPFTRVQIRFPNGKRLVRKLQPSDHVIIIYEWLKWVLETQSAEYGLESNDRFNLSNSSDKSFKFIDSLDLSIEEANLKNASILLEKD</sequence>
<evidence type="ECO:0000259" key="2">
    <source>
        <dbReference type="PROSITE" id="PS50033"/>
    </source>
</evidence>
<evidence type="ECO:0000313" key="4">
    <source>
        <dbReference type="Proteomes" id="UP000694255"/>
    </source>
</evidence>
<feature type="compositionally biased region" description="Acidic residues" evidence="1">
    <location>
        <begin position="160"/>
        <end position="175"/>
    </location>
</feature>
<gene>
    <name evidence="3" type="ORF">J8A68_004101</name>
</gene>
<dbReference type="GO" id="GO:0043161">
    <property type="term" value="P:proteasome-mediated ubiquitin-dependent protein catabolic process"/>
    <property type="evidence" value="ECO:0007669"/>
    <property type="project" value="TreeGrafter"/>
</dbReference>
<dbReference type="OrthoDB" id="270602at2759"/>
<dbReference type="InterPro" id="IPR001012">
    <property type="entry name" value="UBX_dom"/>
</dbReference>
<feature type="region of interest" description="Disordered" evidence="1">
    <location>
        <begin position="43"/>
        <end position="67"/>
    </location>
</feature>
<dbReference type="GeneID" id="73470901"/>
<proteinExistence type="predicted"/>
<evidence type="ECO:0000256" key="1">
    <source>
        <dbReference type="SAM" id="MobiDB-lite"/>
    </source>
</evidence>
<accession>A0A8J5UVN2</accession>
<evidence type="ECO:0000313" key="3">
    <source>
        <dbReference type="EMBL" id="KAG7662330.1"/>
    </source>
</evidence>
<feature type="region of interest" description="Disordered" evidence="1">
    <location>
        <begin position="333"/>
        <end position="353"/>
    </location>
</feature>
<keyword evidence="4" id="KW-1185">Reference proteome</keyword>
<dbReference type="AlphaFoldDB" id="A0A8J5UVN2"/>
<dbReference type="CDD" id="cd01767">
    <property type="entry name" value="UBX"/>
    <property type="match status" value="1"/>
</dbReference>
<dbReference type="PANTHER" id="PTHR23322">
    <property type="entry name" value="FAS-ASSOCIATED PROTEIN"/>
    <property type="match status" value="1"/>
</dbReference>
<organism evidence="3 4">
    <name type="scientific">[Candida] subhashii</name>
    <dbReference type="NCBI Taxonomy" id="561895"/>
    <lineage>
        <taxon>Eukaryota</taxon>
        <taxon>Fungi</taxon>
        <taxon>Dikarya</taxon>
        <taxon>Ascomycota</taxon>
        <taxon>Saccharomycotina</taxon>
        <taxon>Pichiomycetes</taxon>
        <taxon>Debaryomycetaceae</taxon>
        <taxon>Spathaspora</taxon>
    </lineage>
</organism>
<name>A0A8J5UVN2_9ASCO</name>
<dbReference type="Pfam" id="PF00789">
    <property type="entry name" value="UBX"/>
    <property type="match status" value="1"/>
</dbReference>
<dbReference type="SMART" id="SM00594">
    <property type="entry name" value="UAS"/>
    <property type="match status" value="1"/>
</dbReference>
<dbReference type="SMART" id="SM00166">
    <property type="entry name" value="UBX"/>
    <property type="match status" value="1"/>
</dbReference>
<feature type="compositionally biased region" description="Low complexity" evidence="1">
    <location>
        <begin position="391"/>
        <end position="401"/>
    </location>
</feature>
<dbReference type="Pfam" id="PF13899">
    <property type="entry name" value="Thioredoxin_7"/>
    <property type="match status" value="1"/>
</dbReference>
<feature type="compositionally biased region" description="Low complexity" evidence="1">
    <location>
        <begin position="43"/>
        <end position="53"/>
    </location>
</feature>
<dbReference type="InterPro" id="IPR006577">
    <property type="entry name" value="UAS"/>
</dbReference>
<dbReference type="RefSeq" id="XP_049262563.1">
    <property type="nucleotide sequence ID" value="XM_049408025.1"/>
</dbReference>
<dbReference type="EMBL" id="JAGSYN010000180">
    <property type="protein sequence ID" value="KAG7662330.1"/>
    <property type="molecule type" value="Genomic_DNA"/>
</dbReference>
<dbReference type="CDD" id="cd02958">
    <property type="entry name" value="UAS"/>
    <property type="match status" value="1"/>
</dbReference>